<organism evidence="1 2">
    <name type="scientific">Streptococcus parasanguinis FW213</name>
    <dbReference type="NCBI Taxonomy" id="1114965"/>
    <lineage>
        <taxon>Bacteria</taxon>
        <taxon>Bacillati</taxon>
        <taxon>Bacillota</taxon>
        <taxon>Bacilli</taxon>
        <taxon>Lactobacillales</taxon>
        <taxon>Streptococcaceae</taxon>
        <taxon>Streptococcus</taxon>
    </lineage>
</organism>
<gene>
    <name evidence="1" type="ORF">Spaf_1364</name>
</gene>
<sequence length="73" mass="8669">MLLLALYWLGIYLSLRNPMEEINYSENGGWMRYVMFKPFTETIGNDGIWKEDEGFQIYPIQIKSLVVRKTYPS</sequence>
<dbReference type="PATRIC" id="fig|1114965.3.peg.1314"/>
<protein>
    <submittedName>
        <fullName evidence="1">Uncharacterized protein</fullName>
    </submittedName>
</protein>
<evidence type="ECO:0000313" key="2">
    <source>
        <dbReference type="Proteomes" id="UP000002865"/>
    </source>
</evidence>
<dbReference type="AlphaFoldDB" id="I1ZMR8"/>
<dbReference type="EMBL" id="CP003122">
    <property type="protein sequence ID" value="AFJ26342.1"/>
    <property type="molecule type" value="Genomic_DNA"/>
</dbReference>
<dbReference type="PaxDb" id="1114965-Spaf_1364"/>
<reference evidence="1 2" key="1">
    <citation type="journal article" date="2012" name="PLoS ONE">
        <title>Complete Genome and Transcriptomes of Streptococcus parasanguinis FW213: Phylogenic Relations and Potential Virulence Mechanisms.</title>
        <authorList>
            <person name="Geng J."/>
            <person name="Chiu C.H."/>
            <person name="Tang P."/>
            <person name="Chen Y."/>
            <person name="Shieh H.R."/>
            <person name="Hu S."/>
            <person name="Chen Y.Y."/>
        </authorList>
    </citation>
    <scope>NUCLEOTIDE SEQUENCE [LARGE SCALE GENOMIC DNA]</scope>
    <source>
        <strain evidence="1 2">FW213</strain>
    </source>
</reference>
<dbReference type="InterPro" id="IPR048042">
    <property type="entry name" value="TipC-like"/>
</dbReference>
<dbReference type="HOGENOM" id="CLU_177091_0_0_9"/>
<evidence type="ECO:0000313" key="1">
    <source>
        <dbReference type="EMBL" id="AFJ26342.1"/>
    </source>
</evidence>
<proteinExistence type="predicted"/>
<accession>I1ZMR8</accession>
<name>I1ZMR8_STRPA</name>
<dbReference type="STRING" id="1114965.Spaf_1364"/>
<dbReference type="KEGG" id="scf:Spaf_1364"/>
<dbReference type="Proteomes" id="UP000002865">
    <property type="component" value="Chromosome"/>
</dbReference>
<dbReference type="NCBIfam" id="NF033863">
    <property type="entry name" value="immun_TipC_fam"/>
    <property type="match status" value="1"/>
</dbReference>